<proteinExistence type="predicted"/>
<evidence type="ECO:0000313" key="2">
    <source>
        <dbReference type="EMBL" id="SHG16058.1"/>
    </source>
</evidence>
<accession>A0A1M5HJH7</accession>
<evidence type="ECO:0000259" key="1">
    <source>
        <dbReference type="Pfam" id="PF01156"/>
    </source>
</evidence>
<dbReference type="GO" id="GO:0016799">
    <property type="term" value="F:hydrolase activity, hydrolyzing N-glycosyl compounds"/>
    <property type="evidence" value="ECO:0007669"/>
    <property type="project" value="InterPro"/>
</dbReference>
<evidence type="ECO:0000313" key="3">
    <source>
        <dbReference type="Proteomes" id="UP000184041"/>
    </source>
</evidence>
<dbReference type="Proteomes" id="UP000184041">
    <property type="component" value="Unassembled WGS sequence"/>
</dbReference>
<dbReference type="PANTHER" id="PTHR43264">
    <property type="match status" value="1"/>
</dbReference>
<dbReference type="AlphaFoldDB" id="A0A1M5HJH7"/>
<dbReference type="PANTHER" id="PTHR43264:SF1">
    <property type="entry name" value="INOSINE_URIDINE-PREFERRING NUCLEOSIDE HYDROLASE DOMAIN-CONTAINING PROTEIN"/>
    <property type="match status" value="1"/>
</dbReference>
<keyword evidence="2" id="KW-0378">Hydrolase</keyword>
<feature type="domain" description="Inosine/uridine-preferring nucleoside hydrolase" evidence="1">
    <location>
        <begin position="27"/>
        <end position="308"/>
    </location>
</feature>
<name>A0A1M5HJH7_9BACT</name>
<organism evidence="2 3">
    <name type="scientific">Fodinibius roseus</name>
    <dbReference type="NCBI Taxonomy" id="1194090"/>
    <lineage>
        <taxon>Bacteria</taxon>
        <taxon>Pseudomonadati</taxon>
        <taxon>Balneolota</taxon>
        <taxon>Balneolia</taxon>
        <taxon>Balneolales</taxon>
        <taxon>Balneolaceae</taxon>
        <taxon>Fodinibius</taxon>
    </lineage>
</organism>
<dbReference type="RefSeq" id="WP_073066952.1">
    <property type="nucleotide sequence ID" value="NZ_FQUS01000020.1"/>
</dbReference>
<dbReference type="InterPro" id="IPR036452">
    <property type="entry name" value="Ribo_hydro-like"/>
</dbReference>
<keyword evidence="3" id="KW-1185">Reference proteome</keyword>
<dbReference type="InterPro" id="IPR001910">
    <property type="entry name" value="Inosine/uridine_hydrolase_dom"/>
</dbReference>
<dbReference type="Gene3D" id="3.90.245.10">
    <property type="entry name" value="Ribonucleoside hydrolase-like"/>
    <property type="match status" value="1"/>
</dbReference>
<dbReference type="EMBL" id="FQUS01000020">
    <property type="protein sequence ID" value="SHG16058.1"/>
    <property type="molecule type" value="Genomic_DNA"/>
</dbReference>
<sequence>MKIITKILLTSITVLWAMSGYAQPLKVILDTDIDSDVDDVGALAMLHTLADHGAVDILGIIVTSGERHAPLCADAINHYFDRPDIPIGVQKGIELREFSKYTKKISEEYEHSLPSYEKAEDATRLYRKLLSSQADSSVVIITIGHLSNLRNLIESEPGEYSDLSGTALIKRKVKFWSAMGGEFPEGKEANFYRPDPASTKKAVEQWPVDVIFSGYEIGNEIITGADFLEKMLSDESPVWRAYQLFNNFEGRQSWDQSAVLYAVSPFKNEYWEVNREGYVKVNEDGSNTWVPGRKSNHAHLVEKMDPDEIAKIIDALMTGIYSSKF</sequence>
<dbReference type="STRING" id="1194090.SAMN05443144_12060"/>
<reference evidence="2 3" key="1">
    <citation type="submission" date="2016-11" db="EMBL/GenBank/DDBJ databases">
        <authorList>
            <person name="Jaros S."/>
            <person name="Januszkiewicz K."/>
            <person name="Wedrychowicz H."/>
        </authorList>
    </citation>
    <scope>NUCLEOTIDE SEQUENCE [LARGE SCALE GENOMIC DNA]</scope>
    <source>
        <strain evidence="2 3">DSM 21986</strain>
    </source>
</reference>
<protein>
    <submittedName>
        <fullName evidence="2">Inosine-uridine nucleoside N-ribohydrolase</fullName>
    </submittedName>
</protein>
<gene>
    <name evidence="2" type="ORF">SAMN05443144_12060</name>
</gene>
<dbReference type="SUPFAM" id="SSF53590">
    <property type="entry name" value="Nucleoside hydrolase"/>
    <property type="match status" value="1"/>
</dbReference>
<dbReference type="Pfam" id="PF01156">
    <property type="entry name" value="IU_nuc_hydro"/>
    <property type="match status" value="1"/>
</dbReference>